<dbReference type="EMBL" id="CP012199">
    <property type="protein sequence ID" value="AMG73384.1"/>
    <property type="molecule type" value="Genomic_DNA"/>
</dbReference>
<keyword evidence="2" id="KW-0732">Signal</keyword>
<dbReference type="KEGG" id="sgi:SGRAN_0990"/>
<dbReference type="InterPro" id="IPR019079">
    <property type="entry name" value="Capsule_synth_CapA"/>
</dbReference>
<dbReference type="Gene3D" id="2.60.120.260">
    <property type="entry name" value="Galactose-binding domain-like"/>
    <property type="match status" value="1"/>
</dbReference>
<sequence length="667" mass="69914">MRFLASAALALIAAFGASHCTASVAAPAAATAAPVTQTVKGQVRIVGGASELAALDVRVNGDPVGIAPDGSLSGRIGEADLYRLTVKGPTIFDAVSTFAASEVAAADGNIVLPAVEAVARAPGRIEMFFGGDVMMGRRFEAPLDGEPTVIREANRAADMARLLDPMKPYFTGADLASVNLETVLATRDLGNSPGKSVVFYTHSDAARALVDAGIDYVTLGNNHVYDYVEPGLASTLVALDAVRMPWSGAGRDEAEALKAARLSVGGRAWSMLGFVGWKGNVEPNQVAESGKGGAALGSDANIEAAVRGEVAAGRTPIVQYHGSTEYSARPTAISERRMKLAIDSGAALVVSHHPHVAHGLELYKGRLIAYSLGNFLFDQSFPETHASFALRVWMDGDRLFRAEMVPIQILDYRPVPAVGGMRQAVLGRIIDLSAERGTRIGIVGGHGVIQPSAPLAPPQRCAADAGSGLNVFRYDLYRPAAACRDNAVAAGHDLLARGDFEAVRFGDARDRSWSVEGGAIDFDRDAHAGRAALAVSVPGAGAATVGPKVFFRPVAERRLTFTGWVKLDAPATLELLIQEQRKGSGRTSALANAPRQSAGTQRIAAGGWQPFRFEFDRGADTPAQPLRPLLRIEGASRALLDDLALIAWGGDAPGQSYGSRGNAAAVE</sequence>
<accession>A0AA86GJK8</accession>
<dbReference type="SMART" id="SM00854">
    <property type="entry name" value="PGA_cap"/>
    <property type="match status" value="1"/>
</dbReference>
<keyword evidence="5" id="KW-1185">Reference proteome</keyword>
<comment type="similarity">
    <text evidence="1">Belongs to the CapA family.</text>
</comment>
<dbReference type="Proteomes" id="UP000058599">
    <property type="component" value="Chromosome"/>
</dbReference>
<name>A0AA86GJK8_9SPHN</name>
<dbReference type="PANTHER" id="PTHR33393">
    <property type="entry name" value="POLYGLUTAMINE SYNTHESIS ACCESSORY PROTEIN RV0574C-RELATED"/>
    <property type="match status" value="1"/>
</dbReference>
<dbReference type="SUPFAM" id="SSF56300">
    <property type="entry name" value="Metallo-dependent phosphatases"/>
    <property type="match status" value="1"/>
</dbReference>
<dbReference type="InterPro" id="IPR029052">
    <property type="entry name" value="Metallo-depent_PP-like"/>
</dbReference>
<dbReference type="InterPro" id="IPR052169">
    <property type="entry name" value="CW_Biosynth-Accessory"/>
</dbReference>
<protein>
    <recommendedName>
        <fullName evidence="3">Capsule synthesis protein CapA domain-containing protein</fullName>
    </recommendedName>
</protein>
<evidence type="ECO:0000259" key="3">
    <source>
        <dbReference type="SMART" id="SM00854"/>
    </source>
</evidence>
<dbReference type="AlphaFoldDB" id="A0AA86GJK8"/>
<reference evidence="4 5" key="1">
    <citation type="journal article" date="2016" name="BMC Genomics">
        <title>Genomic analysis of the nitrate-respiring Sphingopyxis granuli (formerly Sphingomonas macrogoltabida) strain TFA.</title>
        <authorList>
            <person name="Garcia-Romero I."/>
            <person name="Perez-Pulido A.J."/>
            <person name="Gonzalez-Flores Y.E."/>
            <person name="Reyes-Ramirez F."/>
            <person name="Santero E."/>
            <person name="Floriano B."/>
        </authorList>
    </citation>
    <scope>NUCLEOTIDE SEQUENCE [LARGE SCALE GENOMIC DNA]</scope>
    <source>
        <strain evidence="4 5">TFA</strain>
    </source>
</reference>
<feature type="signal peptide" evidence="2">
    <location>
        <begin position="1"/>
        <end position="25"/>
    </location>
</feature>
<organism evidence="4 5">
    <name type="scientific">Sphingopyxis granuli</name>
    <dbReference type="NCBI Taxonomy" id="267128"/>
    <lineage>
        <taxon>Bacteria</taxon>
        <taxon>Pseudomonadati</taxon>
        <taxon>Pseudomonadota</taxon>
        <taxon>Alphaproteobacteria</taxon>
        <taxon>Sphingomonadales</taxon>
        <taxon>Sphingomonadaceae</taxon>
        <taxon>Sphingopyxis</taxon>
    </lineage>
</organism>
<proteinExistence type="inferred from homology"/>
<dbReference type="PANTHER" id="PTHR33393:SF11">
    <property type="entry name" value="POLYGLUTAMINE SYNTHESIS ACCESSORY PROTEIN RV0574C-RELATED"/>
    <property type="match status" value="1"/>
</dbReference>
<evidence type="ECO:0000313" key="4">
    <source>
        <dbReference type="EMBL" id="AMG73384.1"/>
    </source>
</evidence>
<evidence type="ECO:0000256" key="1">
    <source>
        <dbReference type="ARBA" id="ARBA00005662"/>
    </source>
</evidence>
<evidence type="ECO:0000313" key="5">
    <source>
        <dbReference type="Proteomes" id="UP000058599"/>
    </source>
</evidence>
<dbReference type="CDD" id="cd07381">
    <property type="entry name" value="MPP_CapA"/>
    <property type="match status" value="1"/>
</dbReference>
<feature type="chain" id="PRO_5041648772" description="Capsule synthesis protein CapA domain-containing protein" evidence="2">
    <location>
        <begin position="26"/>
        <end position="667"/>
    </location>
</feature>
<dbReference type="Pfam" id="PF09587">
    <property type="entry name" value="PGA_cap"/>
    <property type="match status" value="1"/>
</dbReference>
<gene>
    <name evidence="4" type="ORF">SGRAN_0990</name>
</gene>
<feature type="domain" description="Capsule synthesis protein CapA" evidence="3">
    <location>
        <begin position="126"/>
        <end position="379"/>
    </location>
</feature>
<dbReference type="RefSeq" id="WP_067181171.1">
    <property type="nucleotide sequence ID" value="NZ_CP012199.1"/>
</dbReference>
<evidence type="ECO:0000256" key="2">
    <source>
        <dbReference type="SAM" id="SignalP"/>
    </source>
</evidence>